<dbReference type="GO" id="GO:0071555">
    <property type="term" value="P:cell wall organization"/>
    <property type="evidence" value="ECO:0007669"/>
    <property type="project" value="UniProtKB-KW"/>
</dbReference>
<feature type="domain" description="Glycosyltransferase family 28 N-terminal" evidence="10">
    <location>
        <begin position="3"/>
        <end position="144"/>
    </location>
</feature>
<dbReference type="AlphaFoldDB" id="A0A1F8GLJ5"/>
<dbReference type="PANTHER" id="PTHR21015:SF27">
    <property type="entry name" value="UDP-N-ACETYLGLUCOSAMINE--N-ACETYLMURAMYL-(PENTAPEPTIDE) PYROPHOSPHORYL-UNDECAPRENOL N-ACETYLGLUCOSAMINE TRANSFERASE"/>
    <property type="match status" value="1"/>
</dbReference>
<evidence type="ECO:0000313" key="12">
    <source>
        <dbReference type="EMBL" id="OGN26272.1"/>
    </source>
</evidence>
<dbReference type="HAMAP" id="MF_00033">
    <property type="entry name" value="MurG"/>
    <property type="match status" value="1"/>
</dbReference>
<dbReference type="Pfam" id="PF04101">
    <property type="entry name" value="Glyco_tran_28_C"/>
    <property type="match status" value="1"/>
</dbReference>
<evidence type="ECO:0000256" key="8">
    <source>
        <dbReference type="ARBA" id="ARBA00023306"/>
    </source>
</evidence>
<gene>
    <name evidence="12" type="ORF">A2925_01665</name>
</gene>
<keyword evidence="8" id="KW-0131">Cell cycle</keyword>
<proteinExistence type="inferred from homology"/>
<dbReference type="InterPro" id="IPR004276">
    <property type="entry name" value="GlycoTrans_28_N"/>
</dbReference>
<evidence type="ECO:0000256" key="3">
    <source>
        <dbReference type="ARBA" id="ARBA00022676"/>
    </source>
</evidence>
<evidence type="ECO:0000256" key="1">
    <source>
        <dbReference type="ARBA" id="ARBA00022475"/>
    </source>
</evidence>
<evidence type="ECO:0000256" key="5">
    <source>
        <dbReference type="ARBA" id="ARBA00022960"/>
    </source>
</evidence>
<dbReference type="PANTHER" id="PTHR21015">
    <property type="entry name" value="UDP-N-ACETYLGLUCOSAMINE--N-ACETYLMURAMYL-(PENTAPEPTIDE) PYROPHOSPHORYL-UNDECAPRENOL N-ACETYLGLUCOSAMINE TRANSFERASE 1"/>
    <property type="match status" value="1"/>
</dbReference>
<dbReference type="GO" id="GO:0051301">
    <property type="term" value="P:cell division"/>
    <property type="evidence" value="ECO:0007669"/>
    <property type="project" value="UniProtKB-KW"/>
</dbReference>
<organism evidence="12 13">
    <name type="scientific">Candidatus Yanofskybacteria bacterium RIFCSPLOWO2_01_FULL_44_22</name>
    <dbReference type="NCBI Taxonomy" id="1802697"/>
    <lineage>
        <taxon>Bacteria</taxon>
        <taxon>Candidatus Yanofskyibacteriota</taxon>
    </lineage>
</organism>
<feature type="non-terminal residue" evidence="12">
    <location>
        <position position="328"/>
    </location>
</feature>
<dbReference type="STRING" id="1802697.A2925_01665"/>
<name>A0A1F8GLJ5_9BACT</name>
<dbReference type="Gene3D" id="3.40.50.2000">
    <property type="entry name" value="Glycogen Phosphorylase B"/>
    <property type="match status" value="2"/>
</dbReference>
<keyword evidence="4" id="KW-0808">Transferase</keyword>
<protein>
    <recommendedName>
        <fullName evidence="14">Undecaprenyldiphospho-muramoylpentapeptide beta-N-acetylglucosaminyltransferase</fullName>
    </recommendedName>
</protein>
<dbReference type="EMBL" id="MGKL01000007">
    <property type="protein sequence ID" value="OGN26272.1"/>
    <property type="molecule type" value="Genomic_DNA"/>
</dbReference>
<dbReference type="Pfam" id="PF03033">
    <property type="entry name" value="Glyco_transf_28"/>
    <property type="match status" value="1"/>
</dbReference>
<evidence type="ECO:0000256" key="9">
    <source>
        <dbReference type="ARBA" id="ARBA00023316"/>
    </source>
</evidence>
<sequence>MKILFTGGGTGGHIVPLIAVMRELQRLNSSLQLFYMGPKDEFGDMLLSQEGLTIFHVAAGKMRRYGGVKAILQTLLDLFIKLPLGFLQAFWKLFFLAPDLVMSKGGYGSLPATFAGWLLGIPIFLHESDSVPGLANRIAAKFSVGIFTSFPNTERFPKTKTLVMGNPVRKEMLEGSREEAKRFFQLQTGKPLVFIMGGSQGAQRINEMLLVVLEEALKTFEIIHQTGEKNFADMQKETKAVLSEENGKYYHPVPFLKETELRDAYAVSDLVITRAGSGSIFEIAALGKPAILIPLPESAQNHQVKNAYEYAKTGAAIVLEEANLTPHF</sequence>
<evidence type="ECO:0008006" key="14">
    <source>
        <dbReference type="Google" id="ProtNLM"/>
    </source>
</evidence>
<keyword evidence="7" id="KW-0472">Membrane</keyword>
<accession>A0A1F8GLJ5</accession>
<keyword evidence="1" id="KW-1003">Cell membrane</keyword>
<dbReference type="Proteomes" id="UP000178256">
    <property type="component" value="Unassembled WGS sequence"/>
</dbReference>
<dbReference type="InterPro" id="IPR006009">
    <property type="entry name" value="GlcNAc_MurG"/>
</dbReference>
<dbReference type="GO" id="GO:0008360">
    <property type="term" value="P:regulation of cell shape"/>
    <property type="evidence" value="ECO:0007669"/>
    <property type="project" value="UniProtKB-KW"/>
</dbReference>
<dbReference type="SUPFAM" id="SSF53756">
    <property type="entry name" value="UDP-Glycosyltransferase/glycogen phosphorylase"/>
    <property type="match status" value="1"/>
</dbReference>
<dbReference type="GO" id="GO:0005975">
    <property type="term" value="P:carbohydrate metabolic process"/>
    <property type="evidence" value="ECO:0007669"/>
    <property type="project" value="InterPro"/>
</dbReference>
<feature type="domain" description="Glycosyl transferase family 28 C-terminal" evidence="11">
    <location>
        <begin position="193"/>
        <end position="327"/>
    </location>
</feature>
<evidence type="ECO:0000256" key="2">
    <source>
        <dbReference type="ARBA" id="ARBA00022618"/>
    </source>
</evidence>
<dbReference type="GO" id="GO:0009252">
    <property type="term" value="P:peptidoglycan biosynthetic process"/>
    <property type="evidence" value="ECO:0007669"/>
    <property type="project" value="UniProtKB-KW"/>
</dbReference>
<evidence type="ECO:0000313" key="13">
    <source>
        <dbReference type="Proteomes" id="UP000178256"/>
    </source>
</evidence>
<keyword evidence="9" id="KW-0961">Cell wall biogenesis/degradation</keyword>
<keyword evidence="2" id="KW-0132">Cell division</keyword>
<evidence type="ECO:0000256" key="6">
    <source>
        <dbReference type="ARBA" id="ARBA00022984"/>
    </source>
</evidence>
<evidence type="ECO:0000259" key="10">
    <source>
        <dbReference type="Pfam" id="PF03033"/>
    </source>
</evidence>
<keyword evidence="3" id="KW-0328">Glycosyltransferase</keyword>
<dbReference type="CDD" id="cd03785">
    <property type="entry name" value="GT28_MurG"/>
    <property type="match status" value="1"/>
</dbReference>
<keyword evidence="6" id="KW-0573">Peptidoglycan synthesis</keyword>
<evidence type="ECO:0000256" key="4">
    <source>
        <dbReference type="ARBA" id="ARBA00022679"/>
    </source>
</evidence>
<evidence type="ECO:0000256" key="7">
    <source>
        <dbReference type="ARBA" id="ARBA00023136"/>
    </source>
</evidence>
<evidence type="ECO:0000259" key="11">
    <source>
        <dbReference type="Pfam" id="PF04101"/>
    </source>
</evidence>
<dbReference type="GO" id="GO:0050511">
    <property type="term" value="F:undecaprenyldiphospho-muramoylpentapeptide beta-N-acetylglucosaminyltransferase activity"/>
    <property type="evidence" value="ECO:0007669"/>
    <property type="project" value="InterPro"/>
</dbReference>
<reference evidence="12 13" key="1">
    <citation type="journal article" date="2016" name="Nat. Commun.">
        <title>Thousands of microbial genomes shed light on interconnected biogeochemical processes in an aquifer system.</title>
        <authorList>
            <person name="Anantharaman K."/>
            <person name="Brown C.T."/>
            <person name="Hug L.A."/>
            <person name="Sharon I."/>
            <person name="Castelle C.J."/>
            <person name="Probst A.J."/>
            <person name="Thomas B.C."/>
            <person name="Singh A."/>
            <person name="Wilkins M.J."/>
            <person name="Karaoz U."/>
            <person name="Brodie E.L."/>
            <person name="Williams K.H."/>
            <person name="Hubbard S.S."/>
            <person name="Banfield J.F."/>
        </authorList>
    </citation>
    <scope>NUCLEOTIDE SEQUENCE [LARGE SCALE GENOMIC DNA]</scope>
</reference>
<dbReference type="InterPro" id="IPR007235">
    <property type="entry name" value="Glyco_trans_28_C"/>
</dbReference>
<keyword evidence="5" id="KW-0133">Cell shape</keyword>
<comment type="caution">
    <text evidence="12">The sequence shown here is derived from an EMBL/GenBank/DDBJ whole genome shotgun (WGS) entry which is preliminary data.</text>
</comment>